<feature type="compositionally biased region" description="Basic and acidic residues" evidence="1">
    <location>
        <begin position="87"/>
        <end position="99"/>
    </location>
</feature>
<reference evidence="2 3" key="1">
    <citation type="submission" date="2024-04" db="EMBL/GenBank/DDBJ databases">
        <authorList>
            <person name="Fracassetti M."/>
        </authorList>
    </citation>
    <scope>NUCLEOTIDE SEQUENCE [LARGE SCALE GENOMIC DNA]</scope>
</reference>
<dbReference type="Proteomes" id="UP001497516">
    <property type="component" value="Chromosome 6"/>
</dbReference>
<protein>
    <submittedName>
        <fullName evidence="2">Uncharacterized protein</fullName>
    </submittedName>
</protein>
<name>A0AAV2FCB1_9ROSI</name>
<keyword evidence="3" id="KW-1185">Reference proteome</keyword>
<proteinExistence type="predicted"/>
<evidence type="ECO:0000256" key="1">
    <source>
        <dbReference type="SAM" id="MobiDB-lite"/>
    </source>
</evidence>
<feature type="region of interest" description="Disordered" evidence="1">
    <location>
        <begin position="1"/>
        <end position="24"/>
    </location>
</feature>
<feature type="region of interest" description="Disordered" evidence="1">
    <location>
        <begin position="139"/>
        <end position="166"/>
    </location>
</feature>
<dbReference type="AlphaFoldDB" id="A0AAV2FCB1"/>
<gene>
    <name evidence="2" type="ORF">LTRI10_LOCUS36321</name>
</gene>
<sequence>MSSEGIKLDWNGGHGAEGGDQDKRCRWYRARRDDSAGESFLSAQSFPGVEPSLFKFGLQNHMPYHTSSGSGSRDIKWVRTQQGQSEHSSRAREQKDPGRADLTQAQLQWLCWGLALGPELAYNVEELCGPELELEEQAGRKLNRAEHGGRKHVANGWSKNRVESSR</sequence>
<feature type="region of interest" description="Disordered" evidence="1">
    <location>
        <begin position="65"/>
        <end position="99"/>
    </location>
</feature>
<evidence type="ECO:0000313" key="3">
    <source>
        <dbReference type="Proteomes" id="UP001497516"/>
    </source>
</evidence>
<accession>A0AAV2FCB1</accession>
<evidence type="ECO:0000313" key="2">
    <source>
        <dbReference type="EMBL" id="CAL1395926.1"/>
    </source>
</evidence>
<organism evidence="2 3">
    <name type="scientific">Linum trigynum</name>
    <dbReference type="NCBI Taxonomy" id="586398"/>
    <lineage>
        <taxon>Eukaryota</taxon>
        <taxon>Viridiplantae</taxon>
        <taxon>Streptophyta</taxon>
        <taxon>Embryophyta</taxon>
        <taxon>Tracheophyta</taxon>
        <taxon>Spermatophyta</taxon>
        <taxon>Magnoliopsida</taxon>
        <taxon>eudicotyledons</taxon>
        <taxon>Gunneridae</taxon>
        <taxon>Pentapetalae</taxon>
        <taxon>rosids</taxon>
        <taxon>fabids</taxon>
        <taxon>Malpighiales</taxon>
        <taxon>Linaceae</taxon>
        <taxon>Linum</taxon>
    </lineage>
</organism>
<feature type="compositionally biased region" description="Basic and acidic residues" evidence="1">
    <location>
        <begin position="139"/>
        <end position="148"/>
    </location>
</feature>
<dbReference type="EMBL" id="OZ034819">
    <property type="protein sequence ID" value="CAL1395926.1"/>
    <property type="molecule type" value="Genomic_DNA"/>
</dbReference>